<evidence type="ECO:0000313" key="3">
    <source>
        <dbReference type="Proteomes" id="UP000315082"/>
    </source>
</evidence>
<feature type="compositionally biased region" description="Acidic residues" evidence="1">
    <location>
        <begin position="42"/>
        <end position="52"/>
    </location>
</feature>
<gene>
    <name evidence="2" type="ORF">Poly24_15520</name>
</gene>
<dbReference type="EMBL" id="CP036348">
    <property type="protein sequence ID" value="QDV67848.1"/>
    <property type="molecule type" value="Genomic_DNA"/>
</dbReference>
<name>A0A518JQP2_9BACT</name>
<dbReference type="Proteomes" id="UP000315082">
    <property type="component" value="Chromosome"/>
</dbReference>
<accession>A0A518JQP2</accession>
<organism evidence="2 3">
    <name type="scientific">Rosistilla carotiformis</name>
    <dbReference type="NCBI Taxonomy" id="2528017"/>
    <lineage>
        <taxon>Bacteria</taxon>
        <taxon>Pseudomonadati</taxon>
        <taxon>Planctomycetota</taxon>
        <taxon>Planctomycetia</taxon>
        <taxon>Pirellulales</taxon>
        <taxon>Pirellulaceae</taxon>
        <taxon>Rosistilla</taxon>
    </lineage>
</organism>
<dbReference type="AlphaFoldDB" id="A0A518JQP2"/>
<dbReference type="OrthoDB" id="292361at2"/>
<reference evidence="2 3" key="1">
    <citation type="submission" date="2019-02" db="EMBL/GenBank/DDBJ databases">
        <title>Deep-cultivation of Planctomycetes and their phenomic and genomic characterization uncovers novel biology.</title>
        <authorList>
            <person name="Wiegand S."/>
            <person name="Jogler M."/>
            <person name="Boedeker C."/>
            <person name="Pinto D."/>
            <person name="Vollmers J."/>
            <person name="Rivas-Marin E."/>
            <person name="Kohn T."/>
            <person name="Peeters S.H."/>
            <person name="Heuer A."/>
            <person name="Rast P."/>
            <person name="Oberbeckmann S."/>
            <person name="Bunk B."/>
            <person name="Jeske O."/>
            <person name="Meyerdierks A."/>
            <person name="Storesund J.E."/>
            <person name="Kallscheuer N."/>
            <person name="Luecker S."/>
            <person name="Lage O.M."/>
            <person name="Pohl T."/>
            <person name="Merkel B.J."/>
            <person name="Hornburger P."/>
            <person name="Mueller R.-W."/>
            <person name="Bruemmer F."/>
            <person name="Labrenz M."/>
            <person name="Spormann A.M."/>
            <person name="Op den Camp H."/>
            <person name="Overmann J."/>
            <person name="Amann R."/>
            <person name="Jetten M.S.M."/>
            <person name="Mascher T."/>
            <person name="Medema M.H."/>
            <person name="Devos D.P."/>
            <person name="Kaster A.-K."/>
            <person name="Ovreas L."/>
            <person name="Rohde M."/>
            <person name="Galperin M.Y."/>
            <person name="Jogler C."/>
        </authorList>
    </citation>
    <scope>NUCLEOTIDE SEQUENCE [LARGE SCALE GENOMIC DNA]</scope>
    <source>
        <strain evidence="2 3">Poly24</strain>
    </source>
</reference>
<dbReference type="KEGG" id="rcf:Poly24_15520"/>
<dbReference type="RefSeq" id="WP_145092700.1">
    <property type="nucleotide sequence ID" value="NZ_CP036348.1"/>
</dbReference>
<evidence type="ECO:0000256" key="1">
    <source>
        <dbReference type="SAM" id="MobiDB-lite"/>
    </source>
</evidence>
<protein>
    <submittedName>
        <fullName evidence="2">Uncharacterized protein</fullName>
    </submittedName>
</protein>
<keyword evidence="3" id="KW-1185">Reference proteome</keyword>
<proteinExistence type="predicted"/>
<feature type="region of interest" description="Disordered" evidence="1">
    <location>
        <begin position="29"/>
        <end position="52"/>
    </location>
</feature>
<evidence type="ECO:0000313" key="2">
    <source>
        <dbReference type="EMBL" id="QDV67848.1"/>
    </source>
</evidence>
<sequence>MMWFYGWCAFIASIVLAVPVAALLEKRAEAGPSTRRGKETAAEEEGIDEAESIDEAEEAEFVDDAEVAEFAEEAEVVMDLGDPADDFEELR</sequence>